<feature type="region of interest" description="Disordered" evidence="4">
    <location>
        <begin position="397"/>
        <end position="417"/>
    </location>
</feature>
<name>A0A6T1VSN3_9EUGL</name>
<dbReference type="SMART" id="SM00744">
    <property type="entry name" value="RINGv"/>
    <property type="match status" value="1"/>
</dbReference>
<accession>A0A6T1VSN3</accession>
<organism evidence="7">
    <name type="scientific">Eutreptiella gymnastica</name>
    <dbReference type="NCBI Taxonomy" id="73025"/>
    <lineage>
        <taxon>Eukaryota</taxon>
        <taxon>Discoba</taxon>
        <taxon>Euglenozoa</taxon>
        <taxon>Euglenida</taxon>
        <taxon>Spirocuta</taxon>
        <taxon>Euglenophyceae</taxon>
        <taxon>Eutreptiales</taxon>
        <taxon>Eutreptiaceae</taxon>
        <taxon>Eutreptiella</taxon>
    </lineage>
</organism>
<keyword evidence="2" id="KW-0863">Zinc-finger</keyword>
<keyword evidence="5" id="KW-0812">Transmembrane</keyword>
<feature type="compositionally biased region" description="Basic and acidic residues" evidence="4">
    <location>
        <begin position="405"/>
        <end position="417"/>
    </location>
</feature>
<dbReference type="PANTHER" id="PTHR46347">
    <property type="entry name" value="RING/FYVE/PHD ZINC FINGER SUPERFAMILY PROTEIN"/>
    <property type="match status" value="1"/>
</dbReference>
<evidence type="ECO:0000256" key="3">
    <source>
        <dbReference type="ARBA" id="ARBA00022833"/>
    </source>
</evidence>
<keyword evidence="5" id="KW-1133">Transmembrane helix</keyword>
<dbReference type="InterPro" id="IPR011016">
    <property type="entry name" value="Znf_RING-CH"/>
</dbReference>
<evidence type="ECO:0000313" key="8">
    <source>
        <dbReference type="EMBL" id="CAE0800454.1"/>
    </source>
</evidence>
<proteinExistence type="predicted"/>
<evidence type="ECO:0000256" key="4">
    <source>
        <dbReference type="SAM" id="MobiDB-lite"/>
    </source>
</evidence>
<dbReference type="AlphaFoldDB" id="A0A6T1VSN3"/>
<feature type="transmembrane region" description="Helical" evidence="5">
    <location>
        <begin position="332"/>
        <end position="365"/>
    </location>
</feature>
<reference evidence="7" key="1">
    <citation type="submission" date="2021-01" db="EMBL/GenBank/DDBJ databases">
        <authorList>
            <person name="Corre E."/>
            <person name="Pelletier E."/>
            <person name="Niang G."/>
            <person name="Scheremetjew M."/>
            <person name="Finn R."/>
            <person name="Kale V."/>
            <person name="Holt S."/>
            <person name="Cochrane G."/>
            <person name="Meng A."/>
            <person name="Brown T."/>
            <person name="Cohen L."/>
        </authorList>
    </citation>
    <scope>NUCLEOTIDE SEQUENCE</scope>
    <source>
        <strain evidence="7">CCMP1594</strain>
    </source>
</reference>
<evidence type="ECO:0000256" key="5">
    <source>
        <dbReference type="SAM" id="Phobius"/>
    </source>
</evidence>
<dbReference type="PROSITE" id="PS51292">
    <property type="entry name" value="ZF_RING_CH"/>
    <property type="match status" value="1"/>
</dbReference>
<dbReference type="PANTHER" id="PTHR46347:SF1">
    <property type="entry name" value="RING_FYVE_PHD ZINC FINGER SUPERFAMILY PROTEIN"/>
    <property type="match status" value="1"/>
</dbReference>
<dbReference type="EMBL" id="HBJA01034381">
    <property type="protein sequence ID" value="CAE0800453.1"/>
    <property type="molecule type" value="Transcribed_RNA"/>
</dbReference>
<keyword evidence="3" id="KW-0862">Zinc</keyword>
<evidence type="ECO:0000256" key="1">
    <source>
        <dbReference type="ARBA" id="ARBA00022723"/>
    </source>
</evidence>
<protein>
    <recommendedName>
        <fullName evidence="6">RING-CH-type domain-containing protein</fullName>
    </recommendedName>
</protein>
<feature type="transmembrane region" description="Helical" evidence="5">
    <location>
        <begin position="230"/>
        <end position="252"/>
    </location>
</feature>
<keyword evidence="1" id="KW-0479">Metal-binding</keyword>
<evidence type="ECO:0000259" key="6">
    <source>
        <dbReference type="PROSITE" id="PS51292"/>
    </source>
</evidence>
<dbReference type="EMBL" id="HBJA01034382">
    <property type="protein sequence ID" value="CAE0800454.1"/>
    <property type="molecule type" value="Transcribed_RNA"/>
</dbReference>
<gene>
    <name evidence="7" type="ORF">EGYM00163_LOCUS11574</name>
    <name evidence="8" type="ORF">EGYM00163_LOCUS11575</name>
</gene>
<feature type="domain" description="RING-CH-type" evidence="6">
    <location>
        <begin position="69"/>
        <end position="130"/>
    </location>
</feature>
<feature type="region of interest" description="Disordered" evidence="4">
    <location>
        <begin position="1"/>
        <end position="34"/>
    </location>
</feature>
<feature type="transmembrane region" description="Helical" evidence="5">
    <location>
        <begin position="156"/>
        <end position="178"/>
    </location>
</feature>
<dbReference type="SUPFAM" id="SSF57850">
    <property type="entry name" value="RING/U-box"/>
    <property type="match status" value="1"/>
</dbReference>
<evidence type="ECO:0000313" key="7">
    <source>
        <dbReference type="EMBL" id="CAE0800453.1"/>
    </source>
</evidence>
<sequence>MASLPHSVPPSGGNEEQEHPREDGRVEFAPHGYLPGDVVPNEVVPIGVPRKELEQGEYRRPPHLPKVEKNDEGHYFCWICFGNDERSNLLRSCTCAEYVHANCLEKWRFSGVHPTAYRQCSRCHFVYEMVSSQDMAKWEAARKNLKKGLWKSLLKFWLLTLLILVTSIGSIAALGYAMDRGKMIPMMMHYSFLSLTSGLPDAVNGTEVTDLKAYREAVRENFKLPEVTVWPYYLGFGFANTCVVLTVVVHFIPISKTSQIYEPGTVPPNRRRRRAAVHRRWDCDGCCYGCYWNPCDFMYCHGCSCESCGGLGPCDLSCCAECSSEAGFSGIAISLIVVVVVVIVALAAICGLFYLFFMGLAYTFVLQNQYMNKLLDLERSRTEAVCVRDLERMDDARPASSFRPHSSERDVSAQEMV</sequence>
<evidence type="ECO:0000256" key="2">
    <source>
        <dbReference type="ARBA" id="ARBA00022771"/>
    </source>
</evidence>
<dbReference type="GO" id="GO:0008270">
    <property type="term" value="F:zinc ion binding"/>
    <property type="evidence" value="ECO:0007669"/>
    <property type="project" value="UniProtKB-KW"/>
</dbReference>
<feature type="compositionally biased region" description="Basic and acidic residues" evidence="4">
    <location>
        <begin position="16"/>
        <end position="28"/>
    </location>
</feature>
<keyword evidence="5" id="KW-0472">Membrane</keyword>